<dbReference type="RefSeq" id="WP_344824375.1">
    <property type="nucleotide sequence ID" value="NZ_BAABEZ010000022.1"/>
</dbReference>
<evidence type="ECO:0000259" key="12">
    <source>
        <dbReference type="Pfam" id="PF00593"/>
    </source>
</evidence>
<comment type="subcellular location">
    <subcellularLocation>
        <location evidence="1 10">Cell outer membrane</location>
        <topology evidence="1 10">Multi-pass membrane protein</topology>
    </subcellularLocation>
</comment>
<evidence type="ECO:0000256" key="5">
    <source>
        <dbReference type="ARBA" id="ARBA00022729"/>
    </source>
</evidence>
<keyword evidence="8 14" id="KW-0675">Receptor</keyword>
<evidence type="ECO:0000313" key="14">
    <source>
        <dbReference type="EMBL" id="GAA4453335.1"/>
    </source>
</evidence>
<sequence>MIRAIAGIALLLIPDTLYAQTISGKLFGATETGMEILPGGTLQLTGNGATVRANENGVFVLNADSVSDKRIIASEPGYITDTIDPGRRTYLSITLRRNAHILKGVTVKDSRAAYLANTAVKTEVITQRELSKAACCDLAGCFGTQASVQPQTTNVVTNAQELRILGLSGVYNQVLFDGLPMIQGLNYTYGISTYPGTVVDNIYVSKGTTSVLQGYESISGQINLESKQPDKAEQLYLNAYANSFGEAHFNANVAGSVGKKKRWHSLLALHSVQPAAKVDGNHDGFLDLPQLKRYMAYNKWRYGNDREHGLYIQTGLRIVQESRTGGQTGFDAVRDLGSNTVYGQSVHYTQPEVYLKTGYRFSTRHAIAFAAAAYFQDQHSWFGTTKYDARQRSAYLNLQHEWQWHRRHSLKYGVSYRYQRLEEQIGFSDNSLGRSFAGHYRTPLSVPGAFAEHTFRWRDEQIVLITGARIDRHQVWGTYFTPRAMLKYAWNNHHTFRASAGSGWRQVNLFSEQINLLVGSRDVIFTEALKPEQAVNWGVSHTYRFDWSAAVNGTLSADFYSTHFRNQFFPDYDTDPTKAFIRNFEGVSHSNGLQVEASLVFFKRLEFRTAYNYLDVYRIENGSKILLPFNPRNRAMAALSYRTKQDRWQADLNAHWFDRMRLPNTSSNPDAYRRPAFSVPYATVNMQLTFRYRKSLDIYAGCENVANYRQPNPIISADNPFGKYFDLSSVWGPTRGREWYIGVKYRIL</sequence>
<dbReference type="Pfam" id="PF00593">
    <property type="entry name" value="TonB_dep_Rec_b-barrel"/>
    <property type="match status" value="1"/>
</dbReference>
<keyword evidence="3 10" id="KW-1134">Transmembrane beta strand</keyword>
<dbReference type="EMBL" id="BAABEZ010000022">
    <property type="protein sequence ID" value="GAA4453335.1"/>
    <property type="molecule type" value="Genomic_DNA"/>
</dbReference>
<organism evidence="14 15">
    <name type="scientific">Rurimicrobium arvi</name>
    <dbReference type="NCBI Taxonomy" id="2049916"/>
    <lineage>
        <taxon>Bacteria</taxon>
        <taxon>Pseudomonadati</taxon>
        <taxon>Bacteroidota</taxon>
        <taxon>Chitinophagia</taxon>
        <taxon>Chitinophagales</taxon>
        <taxon>Chitinophagaceae</taxon>
        <taxon>Rurimicrobium</taxon>
    </lineage>
</organism>
<dbReference type="Gene3D" id="2.170.130.10">
    <property type="entry name" value="TonB-dependent receptor, plug domain"/>
    <property type="match status" value="1"/>
</dbReference>
<evidence type="ECO:0000256" key="4">
    <source>
        <dbReference type="ARBA" id="ARBA00022692"/>
    </source>
</evidence>
<evidence type="ECO:0000259" key="13">
    <source>
        <dbReference type="Pfam" id="PF07715"/>
    </source>
</evidence>
<evidence type="ECO:0000256" key="3">
    <source>
        <dbReference type="ARBA" id="ARBA00022452"/>
    </source>
</evidence>
<protein>
    <submittedName>
        <fullName evidence="14">TonB-dependent receptor</fullName>
    </submittedName>
</protein>
<keyword evidence="5" id="KW-0732">Signal</keyword>
<evidence type="ECO:0000256" key="7">
    <source>
        <dbReference type="ARBA" id="ARBA00023136"/>
    </source>
</evidence>
<dbReference type="InterPro" id="IPR039426">
    <property type="entry name" value="TonB-dep_rcpt-like"/>
</dbReference>
<evidence type="ECO:0000256" key="2">
    <source>
        <dbReference type="ARBA" id="ARBA00022448"/>
    </source>
</evidence>
<keyword evidence="6 11" id="KW-0798">TonB box</keyword>
<dbReference type="InterPro" id="IPR036942">
    <property type="entry name" value="Beta-barrel_TonB_sf"/>
</dbReference>
<dbReference type="InterPro" id="IPR037066">
    <property type="entry name" value="Plug_dom_sf"/>
</dbReference>
<dbReference type="InterPro" id="IPR000531">
    <property type="entry name" value="Beta-barrel_TonB"/>
</dbReference>
<evidence type="ECO:0000256" key="11">
    <source>
        <dbReference type="RuleBase" id="RU003357"/>
    </source>
</evidence>
<name>A0ABP8MQF2_9BACT</name>
<keyword evidence="9 10" id="KW-0998">Cell outer membrane</keyword>
<keyword evidence="2 10" id="KW-0813">Transport</keyword>
<evidence type="ECO:0000256" key="1">
    <source>
        <dbReference type="ARBA" id="ARBA00004571"/>
    </source>
</evidence>
<evidence type="ECO:0000256" key="10">
    <source>
        <dbReference type="PROSITE-ProRule" id="PRU01360"/>
    </source>
</evidence>
<feature type="domain" description="TonB-dependent receptor plug" evidence="13">
    <location>
        <begin position="117"/>
        <end position="220"/>
    </location>
</feature>
<evidence type="ECO:0000313" key="15">
    <source>
        <dbReference type="Proteomes" id="UP001501410"/>
    </source>
</evidence>
<dbReference type="PANTHER" id="PTHR30069">
    <property type="entry name" value="TONB-DEPENDENT OUTER MEMBRANE RECEPTOR"/>
    <property type="match status" value="1"/>
</dbReference>
<comment type="similarity">
    <text evidence="10 11">Belongs to the TonB-dependent receptor family.</text>
</comment>
<evidence type="ECO:0000256" key="6">
    <source>
        <dbReference type="ARBA" id="ARBA00023077"/>
    </source>
</evidence>
<dbReference type="Gene3D" id="2.40.170.20">
    <property type="entry name" value="TonB-dependent receptor, beta-barrel domain"/>
    <property type="match status" value="1"/>
</dbReference>
<dbReference type="SUPFAM" id="SSF56935">
    <property type="entry name" value="Porins"/>
    <property type="match status" value="1"/>
</dbReference>
<evidence type="ECO:0000256" key="9">
    <source>
        <dbReference type="ARBA" id="ARBA00023237"/>
    </source>
</evidence>
<dbReference type="Pfam" id="PF07715">
    <property type="entry name" value="Plug"/>
    <property type="match status" value="1"/>
</dbReference>
<dbReference type="InterPro" id="IPR012910">
    <property type="entry name" value="Plug_dom"/>
</dbReference>
<proteinExistence type="inferred from homology"/>
<feature type="domain" description="TonB-dependent receptor-like beta-barrel" evidence="12">
    <location>
        <begin position="293"/>
        <end position="705"/>
    </location>
</feature>
<gene>
    <name evidence="14" type="ORF">GCM10023092_13470</name>
</gene>
<dbReference type="Proteomes" id="UP001501410">
    <property type="component" value="Unassembled WGS sequence"/>
</dbReference>
<accession>A0ABP8MQF2</accession>
<evidence type="ECO:0000256" key="8">
    <source>
        <dbReference type="ARBA" id="ARBA00023170"/>
    </source>
</evidence>
<dbReference type="PANTHER" id="PTHR30069:SF29">
    <property type="entry name" value="HEMOGLOBIN AND HEMOGLOBIN-HAPTOGLOBIN-BINDING PROTEIN 1-RELATED"/>
    <property type="match status" value="1"/>
</dbReference>
<reference evidence="15" key="1">
    <citation type="journal article" date="2019" name="Int. J. Syst. Evol. Microbiol.">
        <title>The Global Catalogue of Microorganisms (GCM) 10K type strain sequencing project: providing services to taxonomists for standard genome sequencing and annotation.</title>
        <authorList>
            <consortium name="The Broad Institute Genomics Platform"/>
            <consortium name="The Broad Institute Genome Sequencing Center for Infectious Disease"/>
            <person name="Wu L."/>
            <person name="Ma J."/>
        </authorList>
    </citation>
    <scope>NUCLEOTIDE SEQUENCE [LARGE SCALE GENOMIC DNA]</scope>
    <source>
        <strain evidence="15">JCM 31921</strain>
    </source>
</reference>
<keyword evidence="7 10" id="KW-0472">Membrane</keyword>
<keyword evidence="4 10" id="KW-0812">Transmembrane</keyword>
<dbReference type="PROSITE" id="PS52016">
    <property type="entry name" value="TONB_DEPENDENT_REC_3"/>
    <property type="match status" value="1"/>
</dbReference>
<keyword evidence="15" id="KW-1185">Reference proteome</keyword>
<comment type="caution">
    <text evidence="14">The sequence shown here is derived from an EMBL/GenBank/DDBJ whole genome shotgun (WGS) entry which is preliminary data.</text>
</comment>